<reference evidence="2 3" key="1">
    <citation type="journal article" date="2015" name="BMC Genomics">
        <title>Genome mining reveals unlocked bioactive potential of marine Gram-negative bacteria.</title>
        <authorList>
            <person name="Machado H."/>
            <person name="Sonnenschein E.C."/>
            <person name="Melchiorsen J."/>
            <person name="Gram L."/>
        </authorList>
    </citation>
    <scope>NUCLEOTIDE SEQUENCE [LARGE SCALE GENOMIC DNA]</scope>
    <source>
        <strain evidence="2 3">S2757</strain>
    </source>
</reference>
<sequence length="197" mass="22431">MSIQGTISQWDQSKGYGYISVDNQDTQVRFHISDLANVSQLPNVSERVVFRLGTDQNGVMRAVEVERPVVFNFSLAIAVWFCSTLVGSVVILDFPVIACVFYFAVSAVTYTVYAFDKHAMQIGSWRIPEITFHMLNLVGGWIGALFAQSFMHHKYSDIGFKFLFWTTLILNLLIYCWFNTDEGAEVLTQIIARYQMP</sequence>
<dbReference type="OrthoDB" id="72963at2"/>
<keyword evidence="1" id="KW-0472">Membrane</keyword>
<keyword evidence="1" id="KW-1133">Transmembrane helix</keyword>
<evidence type="ECO:0000256" key="1">
    <source>
        <dbReference type="SAM" id="Phobius"/>
    </source>
</evidence>
<feature type="transmembrane region" description="Helical" evidence="1">
    <location>
        <begin position="94"/>
        <end position="115"/>
    </location>
</feature>
<accession>A0A0F4NI59</accession>
<keyword evidence="3" id="KW-1185">Reference proteome</keyword>
<dbReference type="InterPro" id="IPR012340">
    <property type="entry name" value="NA-bd_OB-fold"/>
</dbReference>
<dbReference type="AlphaFoldDB" id="A0A0F4NI59"/>
<feature type="transmembrane region" description="Helical" evidence="1">
    <location>
        <begin position="158"/>
        <end position="178"/>
    </location>
</feature>
<dbReference type="STRING" id="579748.TW81_11365"/>
<dbReference type="Pfam" id="PF06961">
    <property type="entry name" value="DUF1294"/>
    <property type="match status" value="1"/>
</dbReference>
<dbReference type="InterPro" id="IPR010718">
    <property type="entry name" value="DUF1294"/>
</dbReference>
<organism evidence="2 3">
    <name type="scientific">Vibrio galatheae</name>
    <dbReference type="NCBI Taxonomy" id="579748"/>
    <lineage>
        <taxon>Bacteria</taxon>
        <taxon>Pseudomonadati</taxon>
        <taxon>Pseudomonadota</taxon>
        <taxon>Gammaproteobacteria</taxon>
        <taxon>Vibrionales</taxon>
        <taxon>Vibrionaceae</taxon>
        <taxon>Vibrio</taxon>
    </lineage>
</organism>
<evidence type="ECO:0000313" key="2">
    <source>
        <dbReference type="EMBL" id="KJY82807.1"/>
    </source>
</evidence>
<evidence type="ECO:0000313" key="3">
    <source>
        <dbReference type="Proteomes" id="UP000033673"/>
    </source>
</evidence>
<dbReference type="EMBL" id="JXXV01000018">
    <property type="protein sequence ID" value="KJY82807.1"/>
    <property type="molecule type" value="Genomic_DNA"/>
</dbReference>
<dbReference type="Proteomes" id="UP000033673">
    <property type="component" value="Unassembled WGS sequence"/>
</dbReference>
<feature type="transmembrane region" description="Helical" evidence="1">
    <location>
        <begin position="127"/>
        <end position="146"/>
    </location>
</feature>
<name>A0A0F4NI59_9VIBR</name>
<dbReference type="RefSeq" id="WP_045955833.1">
    <property type="nucleotide sequence ID" value="NZ_JXXV01000018.1"/>
</dbReference>
<dbReference type="InterPro" id="IPR002059">
    <property type="entry name" value="CSP_DNA-bd"/>
</dbReference>
<dbReference type="Gene3D" id="2.40.50.140">
    <property type="entry name" value="Nucleic acid-binding proteins"/>
    <property type="match status" value="1"/>
</dbReference>
<gene>
    <name evidence="2" type="ORF">TW81_11365</name>
</gene>
<proteinExistence type="predicted"/>
<keyword evidence="1" id="KW-0812">Transmembrane</keyword>
<comment type="caution">
    <text evidence="2">The sequence shown here is derived from an EMBL/GenBank/DDBJ whole genome shotgun (WGS) entry which is preliminary data.</text>
</comment>
<dbReference type="GO" id="GO:0003676">
    <property type="term" value="F:nucleic acid binding"/>
    <property type="evidence" value="ECO:0007669"/>
    <property type="project" value="InterPro"/>
</dbReference>
<dbReference type="PATRIC" id="fig|579748.3.peg.2346"/>
<protein>
    <submittedName>
        <fullName evidence="2">Membrane protein</fullName>
    </submittedName>
</protein>
<dbReference type="CDD" id="cd04458">
    <property type="entry name" value="CSP_CDS"/>
    <property type="match status" value="1"/>
</dbReference>
<feature type="transmembrane region" description="Helical" evidence="1">
    <location>
        <begin position="69"/>
        <end position="88"/>
    </location>
</feature>
<dbReference type="SUPFAM" id="SSF50249">
    <property type="entry name" value="Nucleic acid-binding proteins"/>
    <property type="match status" value="1"/>
</dbReference>